<dbReference type="EMBL" id="ASHM01070944">
    <property type="protein sequence ID" value="PNX55279.1"/>
    <property type="molecule type" value="Genomic_DNA"/>
</dbReference>
<gene>
    <name evidence="1" type="ORF">L195_g048906</name>
</gene>
<dbReference type="AlphaFoldDB" id="A0A2K3JMM9"/>
<proteinExistence type="predicted"/>
<protein>
    <submittedName>
        <fullName evidence="1">Uncharacterized protein</fullName>
    </submittedName>
</protein>
<evidence type="ECO:0000313" key="2">
    <source>
        <dbReference type="Proteomes" id="UP000236291"/>
    </source>
</evidence>
<dbReference type="STRING" id="57577.A0A2K3JMM9"/>
<dbReference type="Proteomes" id="UP000236291">
    <property type="component" value="Unassembled WGS sequence"/>
</dbReference>
<organism evidence="1 2">
    <name type="scientific">Trifolium pratense</name>
    <name type="common">Red clover</name>
    <dbReference type="NCBI Taxonomy" id="57577"/>
    <lineage>
        <taxon>Eukaryota</taxon>
        <taxon>Viridiplantae</taxon>
        <taxon>Streptophyta</taxon>
        <taxon>Embryophyta</taxon>
        <taxon>Tracheophyta</taxon>
        <taxon>Spermatophyta</taxon>
        <taxon>Magnoliopsida</taxon>
        <taxon>eudicotyledons</taxon>
        <taxon>Gunneridae</taxon>
        <taxon>Pentapetalae</taxon>
        <taxon>rosids</taxon>
        <taxon>fabids</taxon>
        <taxon>Fabales</taxon>
        <taxon>Fabaceae</taxon>
        <taxon>Papilionoideae</taxon>
        <taxon>50 kb inversion clade</taxon>
        <taxon>NPAAA clade</taxon>
        <taxon>Hologalegina</taxon>
        <taxon>IRL clade</taxon>
        <taxon>Trifolieae</taxon>
        <taxon>Trifolium</taxon>
    </lineage>
</organism>
<accession>A0A2K3JMM9</accession>
<name>A0A2K3JMM9_TRIPR</name>
<comment type="caution">
    <text evidence="1">The sequence shown here is derived from an EMBL/GenBank/DDBJ whole genome shotgun (WGS) entry which is preliminary data.</text>
</comment>
<reference evidence="1 2" key="2">
    <citation type="journal article" date="2017" name="Front. Plant Sci.">
        <title>Gene Classification and Mining of Molecular Markers Useful in Red Clover (Trifolium pratense) Breeding.</title>
        <authorList>
            <person name="Istvanek J."/>
            <person name="Dluhosova J."/>
            <person name="Dluhos P."/>
            <person name="Patkova L."/>
            <person name="Nedelnik J."/>
            <person name="Repkova J."/>
        </authorList>
    </citation>
    <scope>NUCLEOTIDE SEQUENCE [LARGE SCALE GENOMIC DNA]</scope>
    <source>
        <strain evidence="2">cv. Tatra</strain>
        <tissue evidence="1">Young leaves</tissue>
    </source>
</reference>
<evidence type="ECO:0000313" key="1">
    <source>
        <dbReference type="EMBL" id="PNX55279.1"/>
    </source>
</evidence>
<dbReference type="PANTHER" id="PTHR33116">
    <property type="entry name" value="REVERSE TRANSCRIPTASE ZINC-BINDING DOMAIN-CONTAINING PROTEIN-RELATED-RELATED"/>
    <property type="match status" value="1"/>
</dbReference>
<sequence>DRVWKRINSWRGRPLSKAGKEIMIKSVLQAIPSYVMSVFHIADTTVNDIEKMLNSFWWGGDTNNKGIRWLSWERMTCPKSEGGLGFRDFKAFNMAMIAKEGWHIMMNPNTLAARIFKAIWKIGDERKIKVMTEPWLRGDGKGWIRAPQPQGVYNITVNDLMLDDIKQWDSNKIM</sequence>
<dbReference type="PANTHER" id="PTHR33116:SF86">
    <property type="entry name" value="REVERSE TRANSCRIPTASE DOMAIN-CONTAINING PROTEIN"/>
    <property type="match status" value="1"/>
</dbReference>
<feature type="non-terminal residue" evidence="1">
    <location>
        <position position="1"/>
    </location>
</feature>
<reference evidence="1 2" key="1">
    <citation type="journal article" date="2014" name="Am. J. Bot.">
        <title>Genome assembly and annotation for red clover (Trifolium pratense; Fabaceae).</title>
        <authorList>
            <person name="Istvanek J."/>
            <person name="Jaros M."/>
            <person name="Krenek A."/>
            <person name="Repkova J."/>
        </authorList>
    </citation>
    <scope>NUCLEOTIDE SEQUENCE [LARGE SCALE GENOMIC DNA]</scope>
    <source>
        <strain evidence="2">cv. Tatra</strain>
        <tissue evidence="1">Young leaves</tissue>
    </source>
</reference>